<keyword evidence="2" id="KW-0732">Signal</keyword>
<keyword evidence="4" id="KW-1185">Reference proteome</keyword>
<name>W0RTE4_9BACT</name>
<reference evidence="3 4" key="1">
    <citation type="journal article" date="2014" name="Genome Announc.">
        <title>Genome Sequence and Methylome of Soil Bacterium Gemmatirosa kalamazoonensis KBS708T, a Member of the Rarely Cultivated Gemmatimonadetes Phylum.</title>
        <authorList>
            <person name="Debruyn J.M."/>
            <person name="Radosevich M."/>
            <person name="Wommack K.E."/>
            <person name="Polson S.W."/>
            <person name="Hauser L.J."/>
            <person name="Fawaz M.N."/>
            <person name="Korlach J."/>
            <person name="Tsai Y.C."/>
        </authorList>
    </citation>
    <scope>NUCLEOTIDE SEQUENCE [LARGE SCALE GENOMIC DNA]</scope>
    <source>
        <strain evidence="3 4">KBS708</strain>
        <plasmid evidence="4">Plasmid 1</plasmid>
    </source>
</reference>
<dbReference type="EMBL" id="CP007129">
    <property type="protein sequence ID" value="AHG92858.1"/>
    <property type="molecule type" value="Genomic_DNA"/>
</dbReference>
<keyword evidence="3" id="KW-0614">Plasmid</keyword>
<organism evidence="3 4">
    <name type="scientific">Gemmatirosa kalamazoonensis</name>
    <dbReference type="NCBI Taxonomy" id="861299"/>
    <lineage>
        <taxon>Bacteria</taxon>
        <taxon>Pseudomonadati</taxon>
        <taxon>Gemmatimonadota</taxon>
        <taxon>Gemmatimonadia</taxon>
        <taxon>Gemmatimonadales</taxon>
        <taxon>Gemmatimonadaceae</taxon>
        <taxon>Gemmatirosa</taxon>
    </lineage>
</organism>
<dbReference type="HOGENOM" id="CLU_1649694_0_0_0"/>
<geneLocation type="plasmid" evidence="3 4">
    <name>1</name>
</geneLocation>
<evidence type="ECO:0000313" key="4">
    <source>
        <dbReference type="Proteomes" id="UP000019151"/>
    </source>
</evidence>
<dbReference type="KEGG" id="gba:J421_5323"/>
<sequence length="160" mass="16318">MPRMPWRRWVMLALTVTTSVPALAQPSTVPEERTAGSALLPGPRVRRRATAAAAQPRQPDTGLTCRGAKLRDAFWGAVIIGGGVDFAVRLGTLGGHGASAGQILAGAAAGALGGYLVGQSDPHCASEGGAASLRPNESLQLTWRPNPPGGRTAPGGPPRS</sequence>
<evidence type="ECO:0008006" key="5">
    <source>
        <dbReference type="Google" id="ProtNLM"/>
    </source>
</evidence>
<dbReference type="AlphaFoldDB" id="W0RTE4"/>
<proteinExistence type="predicted"/>
<dbReference type="InParanoid" id="W0RTE4"/>
<feature type="signal peptide" evidence="2">
    <location>
        <begin position="1"/>
        <end position="24"/>
    </location>
</feature>
<evidence type="ECO:0000256" key="1">
    <source>
        <dbReference type="SAM" id="MobiDB-lite"/>
    </source>
</evidence>
<evidence type="ECO:0000256" key="2">
    <source>
        <dbReference type="SAM" id="SignalP"/>
    </source>
</evidence>
<feature type="chain" id="PRO_5004794809" description="Glycine zipper 2TM domain-containing protein" evidence="2">
    <location>
        <begin position="25"/>
        <end position="160"/>
    </location>
</feature>
<protein>
    <recommendedName>
        <fullName evidence="5">Glycine zipper 2TM domain-containing protein</fullName>
    </recommendedName>
</protein>
<evidence type="ECO:0000313" key="3">
    <source>
        <dbReference type="EMBL" id="AHG92858.1"/>
    </source>
</evidence>
<dbReference type="Proteomes" id="UP000019151">
    <property type="component" value="Plasmid 1"/>
</dbReference>
<gene>
    <name evidence="3" type="ORF">J421_5323</name>
</gene>
<accession>W0RTE4</accession>
<feature type="region of interest" description="Disordered" evidence="1">
    <location>
        <begin position="126"/>
        <end position="160"/>
    </location>
</feature>